<reference evidence="3" key="1">
    <citation type="journal article" date="2023" name="Mol. Phylogenet. Evol.">
        <title>Genome-scale phylogeny and comparative genomics of the fungal order Sordariales.</title>
        <authorList>
            <person name="Hensen N."/>
            <person name="Bonometti L."/>
            <person name="Westerberg I."/>
            <person name="Brannstrom I.O."/>
            <person name="Guillou S."/>
            <person name="Cros-Aarteil S."/>
            <person name="Calhoun S."/>
            <person name="Haridas S."/>
            <person name="Kuo A."/>
            <person name="Mondo S."/>
            <person name="Pangilinan J."/>
            <person name="Riley R."/>
            <person name="LaButti K."/>
            <person name="Andreopoulos B."/>
            <person name="Lipzen A."/>
            <person name="Chen C."/>
            <person name="Yan M."/>
            <person name="Daum C."/>
            <person name="Ng V."/>
            <person name="Clum A."/>
            <person name="Steindorff A."/>
            <person name="Ohm R.A."/>
            <person name="Martin F."/>
            <person name="Silar P."/>
            <person name="Natvig D.O."/>
            <person name="Lalanne C."/>
            <person name="Gautier V."/>
            <person name="Ament-Velasquez S.L."/>
            <person name="Kruys A."/>
            <person name="Hutchinson M.I."/>
            <person name="Powell A.J."/>
            <person name="Barry K."/>
            <person name="Miller A.N."/>
            <person name="Grigoriev I.V."/>
            <person name="Debuchy R."/>
            <person name="Gladieux P."/>
            <person name="Hiltunen Thoren M."/>
            <person name="Johannesson H."/>
        </authorList>
    </citation>
    <scope>NUCLEOTIDE SEQUENCE</scope>
    <source>
        <strain evidence="3">PSN243</strain>
    </source>
</reference>
<comment type="similarity">
    <text evidence="1">Belongs to the methyltransferase superfamily. LaeA methyltransferase family.</text>
</comment>
<evidence type="ECO:0000313" key="3">
    <source>
        <dbReference type="EMBL" id="KAK4451250.1"/>
    </source>
</evidence>
<dbReference type="SUPFAM" id="SSF53335">
    <property type="entry name" value="S-adenosyl-L-methionine-dependent methyltransferases"/>
    <property type="match status" value="1"/>
</dbReference>
<dbReference type="Proteomes" id="UP001321760">
    <property type="component" value="Unassembled WGS sequence"/>
</dbReference>
<dbReference type="AlphaFoldDB" id="A0AAV9GUD6"/>
<proteinExistence type="inferred from homology"/>
<name>A0AAV9GUD6_9PEZI</name>
<reference evidence="3" key="2">
    <citation type="submission" date="2023-05" db="EMBL/GenBank/DDBJ databases">
        <authorList>
            <consortium name="Lawrence Berkeley National Laboratory"/>
            <person name="Steindorff A."/>
            <person name="Hensen N."/>
            <person name="Bonometti L."/>
            <person name="Westerberg I."/>
            <person name="Brannstrom I.O."/>
            <person name="Guillou S."/>
            <person name="Cros-Aarteil S."/>
            <person name="Calhoun S."/>
            <person name="Haridas S."/>
            <person name="Kuo A."/>
            <person name="Mondo S."/>
            <person name="Pangilinan J."/>
            <person name="Riley R."/>
            <person name="Labutti K."/>
            <person name="Andreopoulos B."/>
            <person name="Lipzen A."/>
            <person name="Chen C."/>
            <person name="Yanf M."/>
            <person name="Daum C."/>
            <person name="Ng V."/>
            <person name="Clum A."/>
            <person name="Ohm R."/>
            <person name="Martin F."/>
            <person name="Silar P."/>
            <person name="Natvig D."/>
            <person name="Lalanne C."/>
            <person name="Gautier V."/>
            <person name="Ament-Velasquez S.L."/>
            <person name="Kruys A."/>
            <person name="Hutchinson M.I."/>
            <person name="Powell A.J."/>
            <person name="Barry K."/>
            <person name="Miller A.N."/>
            <person name="Grigoriev I.V."/>
            <person name="Debuchy R."/>
            <person name="Gladieux P."/>
            <person name="Thoren M.H."/>
            <person name="Johannesson H."/>
        </authorList>
    </citation>
    <scope>NUCLEOTIDE SEQUENCE</scope>
    <source>
        <strain evidence="3">PSN243</strain>
    </source>
</reference>
<dbReference type="InterPro" id="IPR029063">
    <property type="entry name" value="SAM-dependent_MTases_sf"/>
</dbReference>
<gene>
    <name evidence="3" type="ORF">QBC34DRAFT_59256</name>
</gene>
<evidence type="ECO:0000313" key="4">
    <source>
        <dbReference type="Proteomes" id="UP001321760"/>
    </source>
</evidence>
<dbReference type="PANTHER" id="PTHR43591:SF31">
    <property type="entry name" value="LAEA-LIKE, PUTATIVE (AFU_ORTHOLOGUE AFUA_8G01930)-RELATED"/>
    <property type="match status" value="1"/>
</dbReference>
<keyword evidence="3" id="KW-0489">Methyltransferase</keyword>
<dbReference type="GO" id="GO:0032259">
    <property type="term" value="P:methylation"/>
    <property type="evidence" value="ECO:0007669"/>
    <property type="project" value="UniProtKB-KW"/>
</dbReference>
<dbReference type="Pfam" id="PF13489">
    <property type="entry name" value="Methyltransf_23"/>
    <property type="match status" value="1"/>
</dbReference>
<dbReference type="EMBL" id="MU865929">
    <property type="protein sequence ID" value="KAK4451250.1"/>
    <property type="molecule type" value="Genomic_DNA"/>
</dbReference>
<dbReference type="PANTHER" id="PTHR43591">
    <property type="entry name" value="METHYLTRANSFERASE"/>
    <property type="match status" value="1"/>
</dbReference>
<feature type="region of interest" description="Disordered" evidence="2">
    <location>
        <begin position="1"/>
        <end position="42"/>
    </location>
</feature>
<dbReference type="Gene3D" id="3.40.50.150">
    <property type="entry name" value="Vaccinia Virus protein VP39"/>
    <property type="match status" value="1"/>
</dbReference>
<keyword evidence="4" id="KW-1185">Reference proteome</keyword>
<organism evidence="3 4">
    <name type="scientific">Podospora aff. communis PSN243</name>
    <dbReference type="NCBI Taxonomy" id="3040156"/>
    <lineage>
        <taxon>Eukaryota</taxon>
        <taxon>Fungi</taxon>
        <taxon>Dikarya</taxon>
        <taxon>Ascomycota</taxon>
        <taxon>Pezizomycotina</taxon>
        <taxon>Sordariomycetes</taxon>
        <taxon>Sordariomycetidae</taxon>
        <taxon>Sordariales</taxon>
        <taxon>Podosporaceae</taxon>
        <taxon>Podospora</taxon>
    </lineage>
</organism>
<keyword evidence="3" id="KW-0808">Transferase</keyword>
<dbReference type="CDD" id="cd02440">
    <property type="entry name" value="AdoMet_MTases"/>
    <property type="match status" value="1"/>
</dbReference>
<sequence>MSDAAENAGVASGGEQHPAANIDAASNEDGEDADSAYGSPAPTSWSLTSSILKFREDHGRTYNPWSDYSLPNDEMESDRLDLQHHMFSLTYDGEICLCPAVRNPENSFSCVLDIGTGTGIWAIDFADMHPESKVIGIDISPIQPTLTPPNLRFYVDDVERPWTFHETFDFIHCRMLTGAIKDWPLLFETCFQNLAPGGWIELADYVFPATSDDDTLLDNSPLAKWCQQGLECGKIMGSPLDSARLYASQLRAAGFVNVVETKFKWPQTSWAEDRKHKELGMYACANFVDGLYGLSVESFTRYLGWKPPELQVLLAEVRRDIKNRSVHAYWPVWVVYAQKPGA</sequence>
<evidence type="ECO:0000256" key="2">
    <source>
        <dbReference type="SAM" id="MobiDB-lite"/>
    </source>
</evidence>
<dbReference type="GO" id="GO:0008168">
    <property type="term" value="F:methyltransferase activity"/>
    <property type="evidence" value="ECO:0007669"/>
    <property type="project" value="UniProtKB-KW"/>
</dbReference>
<accession>A0AAV9GUD6</accession>
<evidence type="ECO:0000256" key="1">
    <source>
        <dbReference type="ARBA" id="ARBA00038158"/>
    </source>
</evidence>
<protein>
    <submittedName>
        <fullName evidence="3">S-adenosyl-L-methionine-dependent methyltransferase</fullName>
    </submittedName>
</protein>
<comment type="caution">
    <text evidence="3">The sequence shown here is derived from an EMBL/GenBank/DDBJ whole genome shotgun (WGS) entry which is preliminary data.</text>
</comment>